<dbReference type="InterPro" id="IPR009057">
    <property type="entry name" value="Homeodomain-like_sf"/>
</dbReference>
<evidence type="ECO:0000256" key="4">
    <source>
        <dbReference type="PROSITE-ProRule" id="PRU00335"/>
    </source>
</evidence>
<dbReference type="RefSeq" id="WP_132858696.1">
    <property type="nucleotide sequence ID" value="NZ_SMGR01000001.1"/>
</dbReference>
<proteinExistence type="predicted"/>
<dbReference type="GO" id="GO:0003677">
    <property type="term" value="F:DNA binding"/>
    <property type="evidence" value="ECO:0007669"/>
    <property type="project" value="UniProtKB-UniRule"/>
</dbReference>
<dbReference type="Gene3D" id="1.10.357.10">
    <property type="entry name" value="Tetracycline Repressor, domain 2"/>
    <property type="match status" value="1"/>
</dbReference>
<dbReference type="Pfam" id="PF00440">
    <property type="entry name" value="TetR_N"/>
    <property type="match status" value="1"/>
</dbReference>
<name>A0A4R1NKH9_9RHOB</name>
<dbReference type="SUPFAM" id="SSF46689">
    <property type="entry name" value="Homeodomain-like"/>
    <property type="match status" value="1"/>
</dbReference>
<dbReference type="EMBL" id="SMGR01000001">
    <property type="protein sequence ID" value="TCL08585.1"/>
    <property type="molecule type" value="Genomic_DNA"/>
</dbReference>
<keyword evidence="1" id="KW-0805">Transcription regulation</keyword>
<evidence type="ECO:0000313" key="7">
    <source>
        <dbReference type="Proteomes" id="UP000295673"/>
    </source>
</evidence>
<dbReference type="AlphaFoldDB" id="A0A4R1NKH9"/>
<dbReference type="InterPro" id="IPR001647">
    <property type="entry name" value="HTH_TetR"/>
</dbReference>
<reference evidence="6 7" key="1">
    <citation type="submission" date="2019-03" db="EMBL/GenBank/DDBJ databases">
        <title>Genomic Encyclopedia of Archaeal and Bacterial Type Strains, Phase II (KMG-II): from individual species to whole genera.</title>
        <authorList>
            <person name="Goeker M."/>
        </authorList>
    </citation>
    <scope>NUCLEOTIDE SEQUENCE [LARGE SCALE GENOMIC DNA]</scope>
    <source>
        <strain evidence="6 7">DSM 26433</strain>
    </source>
</reference>
<feature type="domain" description="HTH tetR-type" evidence="5">
    <location>
        <begin position="9"/>
        <end position="69"/>
    </location>
</feature>
<dbReference type="Proteomes" id="UP000295673">
    <property type="component" value="Unassembled WGS sequence"/>
</dbReference>
<gene>
    <name evidence="6" type="ORF">BXY66_0622</name>
</gene>
<evidence type="ECO:0000256" key="1">
    <source>
        <dbReference type="ARBA" id="ARBA00023015"/>
    </source>
</evidence>
<evidence type="ECO:0000256" key="3">
    <source>
        <dbReference type="ARBA" id="ARBA00023163"/>
    </source>
</evidence>
<keyword evidence="2 4" id="KW-0238">DNA-binding</keyword>
<dbReference type="PANTHER" id="PTHR47506:SF1">
    <property type="entry name" value="HTH-TYPE TRANSCRIPTIONAL REGULATOR YJDC"/>
    <property type="match status" value="1"/>
</dbReference>
<sequence>MNKAVKTTEATEAKIIAAATRCFVRYGARKTSMNDIAREAGLSRQTIYDLLGGKDDLICACIRTITDQNLSDVRARLEKSTSLAESLEIYFAETIVKSFELLQTSGDAEDLISGHNDAGKEEIARSHLKHESLVTELLSPYTESLRSLNLTPAEQAHFLVTVVMGLKYGAKSRNDLDALLDALKRNILNASSA</sequence>
<keyword evidence="7" id="KW-1185">Reference proteome</keyword>
<dbReference type="PROSITE" id="PS50977">
    <property type="entry name" value="HTH_TETR_2"/>
    <property type="match status" value="1"/>
</dbReference>
<evidence type="ECO:0000313" key="6">
    <source>
        <dbReference type="EMBL" id="TCL08585.1"/>
    </source>
</evidence>
<protein>
    <submittedName>
        <fullName evidence="6">TetR family transcriptional regulator</fullName>
    </submittedName>
</protein>
<dbReference type="PANTHER" id="PTHR47506">
    <property type="entry name" value="TRANSCRIPTIONAL REGULATORY PROTEIN"/>
    <property type="match status" value="1"/>
</dbReference>
<feature type="DNA-binding region" description="H-T-H motif" evidence="4">
    <location>
        <begin position="32"/>
        <end position="51"/>
    </location>
</feature>
<keyword evidence="3" id="KW-0804">Transcription</keyword>
<dbReference type="OrthoDB" id="9802802at2"/>
<organism evidence="6 7">
    <name type="scientific">Shimia isoporae</name>
    <dbReference type="NCBI Taxonomy" id="647720"/>
    <lineage>
        <taxon>Bacteria</taxon>
        <taxon>Pseudomonadati</taxon>
        <taxon>Pseudomonadota</taxon>
        <taxon>Alphaproteobacteria</taxon>
        <taxon>Rhodobacterales</taxon>
        <taxon>Roseobacteraceae</taxon>
    </lineage>
</organism>
<comment type="caution">
    <text evidence="6">The sequence shown here is derived from an EMBL/GenBank/DDBJ whole genome shotgun (WGS) entry which is preliminary data.</text>
</comment>
<accession>A0A4R1NKH9</accession>
<evidence type="ECO:0000259" key="5">
    <source>
        <dbReference type="PROSITE" id="PS50977"/>
    </source>
</evidence>
<evidence type="ECO:0000256" key="2">
    <source>
        <dbReference type="ARBA" id="ARBA00023125"/>
    </source>
</evidence>